<evidence type="ECO:0000313" key="4">
    <source>
        <dbReference type="Proteomes" id="UP000002296"/>
    </source>
</evidence>
<dbReference type="Proteomes" id="UP000002296">
    <property type="component" value="Unassembled WGS sequence"/>
</dbReference>
<dbReference type="SUPFAM" id="SSF50891">
    <property type="entry name" value="Cyclophilin-like"/>
    <property type="match status" value="1"/>
</dbReference>
<comment type="caution">
    <text evidence="3">The sequence shown here is derived from an EMBL/GenBank/DDBJ whole genome shotgun (WGS) entry which is preliminary data.</text>
</comment>
<evidence type="ECO:0000259" key="2">
    <source>
        <dbReference type="PROSITE" id="PS50072"/>
    </source>
</evidence>
<keyword evidence="1" id="KW-0812">Transmembrane</keyword>
<name>Q4DJE5_TRYCC</name>
<dbReference type="InterPro" id="IPR029000">
    <property type="entry name" value="Cyclophilin-like_dom_sf"/>
</dbReference>
<evidence type="ECO:0000256" key="1">
    <source>
        <dbReference type="SAM" id="Phobius"/>
    </source>
</evidence>
<dbReference type="Pfam" id="PF00160">
    <property type="entry name" value="Pro_isomerase"/>
    <property type="match status" value="1"/>
</dbReference>
<dbReference type="GO" id="GO:0003755">
    <property type="term" value="F:peptidyl-prolyl cis-trans isomerase activity"/>
    <property type="evidence" value="ECO:0007669"/>
    <property type="project" value="InterPro"/>
</dbReference>
<dbReference type="InParanoid" id="Q4DJE5"/>
<organism evidence="3 4">
    <name type="scientific">Trypanosoma cruzi (strain CL Brener)</name>
    <dbReference type="NCBI Taxonomy" id="353153"/>
    <lineage>
        <taxon>Eukaryota</taxon>
        <taxon>Discoba</taxon>
        <taxon>Euglenozoa</taxon>
        <taxon>Kinetoplastea</taxon>
        <taxon>Metakinetoplastina</taxon>
        <taxon>Trypanosomatida</taxon>
        <taxon>Trypanosomatidae</taxon>
        <taxon>Trypanosoma</taxon>
        <taxon>Schizotrypanum</taxon>
    </lineage>
</organism>
<dbReference type="KEGG" id="tcr:507991.129"/>
<dbReference type="PaxDb" id="353153-Q4DJE5"/>
<feature type="transmembrane region" description="Helical" evidence="1">
    <location>
        <begin position="12"/>
        <end position="31"/>
    </location>
</feature>
<dbReference type="PROSITE" id="PS50072">
    <property type="entry name" value="CSA_PPIASE_2"/>
    <property type="match status" value="1"/>
</dbReference>
<dbReference type="InterPro" id="IPR002130">
    <property type="entry name" value="Cyclophilin-type_PPIase_dom"/>
</dbReference>
<dbReference type="Gene3D" id="2.40.100.10">
    <property type="entry name" value="Cyclophilin-like"/>
    <property type="match status" value="1"/>
</dbReference>
<protein>
    <submittedName>
        <fullName evidence="3">Cyclophilin, putative</fullName>
    </submittedName>
</protein>
<sequence>MFLHCKLFKFRLLLILPLFIYFLRFALFSALKSGGADRMPSKRAARVQKLHEGTGDDNLPVFSIFIEKEGEGQYGRIDIEIFVNKVPKSCEIFLHSCPAALTGDKRVSKLSLVRQHRFLRLTNEGLQVGERPVSRLVSLSDIENEIGRVNHGIGVVSLCRSSNTFDESFFFCLTDNRTELESLDKRHTAFGRVVYGLELLFLIRDALIPYVKEGCVIEGSPYAISDILPKAAT</sequence>
<keyword evidence="1" id="KW-1133">Transmembrane helix</keyword>
<proteinExistence type="predicted"/>
<dbReference type="EMBL" id="AAHK01000416">
    <property type="protein sequence ID" value="EAN92660.1"/>
    <property type="molecule type" value="Genomic_DNA"/>
</dbReference>
<evidence type="ECO:0000313" key="3">
    <source>
        <dbReference type="EMBL" id="EAN92660.1"/>
    </source>
</evidence>
<reference evidence="3 4" key="1">
    <citation type="journal article" date="2005" name="Science">
        <title>The genome sequence of Trypanosoma cruzi, etiologic agent of Chagas disease.</title>
        <authorList>
            <person name="El-Sayed N.M."/>
            <person name="Myler P.J."/>
            <person name="Bartholomeu D.C."/>
            <person name="Nilsson D."/>
            <person name="Aggarwal G."/>
            <person name="Tran A.N."/>
            <person name="Ghedin E."/>
            <person name="Worthey E.A."/>
            <person name="Delcher A.L."/>
            <person name="Blandin G."/>
            <person name="Westenberger S.J."/>
            <person name="Caler E."/>
            <person name="Cerqueira G.C."/>
            <person name="Branche C."/>
            <person name="Haas B."/>
            <person name="Anupama A."/>
            <person name="Arner E."/>
            <person name="Aslund L."/>
            <person name="Attipoe P."/>
            <person name="Bontempi E."/>
            <person name="Bringaud F."/>
            <person name="Burton P."/>
            <person name="Cadag E."/>
            <person name="Campbell D.A."/>
            <person name="Carrington M."/>
            <person name="Crabtree J."/>
            <person name="Darban H."/>
            <person name="da Silveira J.F."/>
            <person name="de Jong P."/>
            <person name="Edwards K."/>
            <person name="Englund P.T."/>
            <person name="Fazelina G."/>
            <person name="Feldblyum T."/>
            <person name="Ferella M."/>
            <person name="Frasch A.C."/>
            <person name="Gull K."/>
            <person name="Horn D."/>
            <person name="Hou L."/>
            <person name="Huang Y."/>
            <person name="Kindlund E."/>
            <person name="Klingbeil M."/>
            <person name="Kluge S."/>
            <person name="Koo H."/>
            <person name="Lacerda D."/>
            <person name="Levin M.J."/>
            <person name="Lorenzi H."/>
            <person name="Louie T."/>
            <person name="Machado C.R."/>
            <person name="McCulloch R."/>
            <person name="McKenna A."/>
            <person name="Mizuno Y."/>
            <person name="Mottram J.C."/>
            <person name="Nelson S."/>
            <person name="Ochaya S."/>
            <person name="Osoegawa K."/>
            <person name="Pai G."/>
            <person name="Parsons M."/>
            <person name="Pentony M."/>
            <person name="Pettersson U."/>
            <person name="Pop M."/>
            <person name="Ramirez J.L."/>
            <person name="Rinta J."/>
            <person name="Robertson L."/>
            <person name="Salzberg S.L."/>
            <person name="Sanchez D.O."/>
            <person name="Seyler A."/>
            <person name="Sharma R."/>
            <person name="Shetty J."/>
            <person name="Simpson A.J."/>
            <person name="Sisk E."/>
            <person name="Tammi M.T."/>
            <person name="Tarleton R."/>
            <person name="Teixeira S."/>
            <person name="Van Aken S."/>
            <person name="Vogt C."/>
            <person name="Ward P.N."/>
            <person name="Wickstead B."/>
            <person name="Wortman J."/>
            <person name="White O."/>
            <person name="Fraser C.M."/>
            <person name="Stuart K.D."/>
            <person name="Andersson B."/>
        </authorList>
    </citation>
    <scope>NUCLEOTIDE SEQUENCE [LARGE SCALE GENOMIC DNA]</scope>
    <source>
        <strain evidence="3 4">CL Brener</strain>
    </source>
</reference>
<dbReference type="RefSeq" id="XP_814511.1">
    <property type="nucleotide sequence ID" value="XM_809418.1"/>
</dbReference>
<dbReference type="eggNOG" id="ENOG502S47E">
    <property type="taxonomic scope" value="Eukaryota"/>
</dbReference>
<gene>
    <name evidence="3" type="ORF">Tc00.1047053507991.129</name>
</gene>
<dbReference type="AlphaFoldDB" id="Q4DJE5"/>
<accession>Q4DJE5</accession>
<keyword evidence="1" id="KW-0472">Membrane</keyword>
<keyword evidence="4" id="KW-1185">Reference proteome</keyword>
<feature type="domain" description="PPIase cyclophilin-type" evidence="2">
    <location>
        <begin position="64"/>
        <end position="205"/>
    </location>
</feature>
<dbReference type="OMA" id="KFHEGTG"/>
<dbReference type="GeneID" id="3546056"/>
<dbReference type="SMR" id="Q4DJE5"/>